<dbReference type="PANTHER" id="PTHR35712:SF1">
    <property type="entry name" value="MYOSIN HEAVY CHAIN-LIKE PROTEIN"/>
    <property type="match status" value="1"/>
</dbReference>
<feature type="region of interest" description="Disordered" evidence="1">
    <location>
        <begin position="159"/>
        <end position="227"/>
    </location>
</feature>
<accession>A0AAV1ILD1</accession>
<name>A0AAV1ILD1_9CHLO</name>
<feature type="region of interest" description="Disordered" evidence="1">
    <location>
        <begin position="281"/>
        <end position="304"/>
    </location>
</feature>
<reference evidence="2 3" key="1">
    <citation type="submission" date="2023-10" db="EMBL/GenBank/DDBJ databases">
        <authorList>
            <person name="Maclean D."/>
            <person name="Macfadyen A."/>
        </authorList>
    </citation>
    <scope>NUCLEOTIDE SEQUENCE [LARGE SCALE GENOMIC DNA]</scope>
</reference>
<dbReference type="PANTHER" id="PTHR35712">
    <property type="entry name" value="MYOSIN HEAVY CHAIN-LIKE PROTEIN"/>
    <property type="match status" value="1"/>
</dbReference>
<dbReference type="Proteomes" id="UP001314263">
    <property type="component" value="Unassembled WGS sequence"/>
</dbReference>
<proteinExistence type="predicted"/>
<evidence type="ECO:0000256" key="1">
    <source>
        <dbReference type="SAM" id="MobiDB-lite"/>
    </source>
</evidence>
<evidence type="ECO:0000313" key="3">
    <source>
        <dbReference type="Proteomes" id="UP001314263"/>
    </source>
</evidence>
<evidence type="ECO:0000313" key="2">
    <source>
        <dbReference type="EMBL" id="CAK0787929.1"/>
    </source>
</evidence>
<gene>
    <name evidence="2" type="ORF">CVIRNUC_011151</name>
</gene>
<dbReference type="AlphaFoldDB" id="A0AAV1ILD1"/>
<sequence length="480" mass="52331">MPPAASPAASAAPSGLEAKIKKLEQQLSVVTAERNDLAADVEALCMQSSGDIFSASSVLGDRICHIQKEANRLQSQLDAVTAERNSLHEDLISHRDSKRTVDRQWRLERERCERLESELAFYQSHSAQALSDRDKAVWEAEELKGQLLKAEGDLRDARAALSAETDSRAEAERQLSQVRQQNDSLRAKAKASEEIPALRRHLSAARTTTEQLEQHRDSLQDELSSTQKSLAEAQEALWLSKEEAASIGKEAASAEAASEELVERLNTDNARLEAEVTRLRRERSELEDRAEEAEGGLAAAQADMETGRKALQRELADERTEARRAAEEAKLKHSSQVTALQTELDALKKEHKEQESELSKAVEERNSALVRIAAAEDTATQAFEEVGNMRDEVADLKERLVKATQEKVAALMQAADAKGNRRTSAGGGKGSSASPAKTAAQGGGWRVWGSHSGDGALSAVTKSGSDKEEAERPQNGKTES</sequence>
<protein>
    <submittedName>
        <fullName evidence="2">Uncharacterized protein</fullName>
    </submittedName>
</protein>
<feature type="compositionally biased region" description="Basic and acidic residues" evidence="1">
    <location>
        <begin position="464"/>
        <end position="480"/>
    </location>
</feature>
<organism evidence="2 3">
    <name type="scientific">Coccomyxa viridis</name>
    <dbReference type="NCBI Taxonomy" id="1274662"/>
    <lineage>
        <taxon>Eukaryota</taxon>
        <taxon>Viridiplantae</taxon>
        <taxon>Chlorophyta</taxon>
        <taxon>core chlorophytes</taxon>
        <taxon>Trebouxiophyceae</taxon>
        <taxon>Trebouxiophyceae incertae sedis</taxon>
        <taxon>Coccomyxaceae</taxon>
        <taxon>Coccomyxa</taxon>
    </lineage>
</organism>
<feature type="compositionally biased region" description="Low complexity" evidence="1">
    <location>
        <begin position="431"/>
        <end position="440"/>
    </location>
</feature>
<feature type="region of interest" description="Disordered" evidence="1">
    <location>
        <begin position="412"/>
        <end position="480"/>
    </location>
</feature>
<dbReference type="Gene3D" id="1.10.287.1490">
    <property type="match status" value="1"/>
</dbReference>
<feature type="compositionally biased region" description="Polar residues" evidence="1">
    <location>
        <begin position="174"/>
        <end position="184"/>
    </location>
</feature>
<keyword evidence="3" id="KW-1185">Reference proteome</keyword>
<dbReference type="EMBL" id="CAUYUE010000018">
    <property type="protein sequence ID" value="CAK0787929.1"/>
    <property type="molecule type" value="Genomic_DNA"/>
</dbReference>
<comment type="caution">
    <text evidence="2">The sequence shown here is derived from an EMBL/GenBank/DDBJ whole genome shotgun (WGS) entry which is preliminary data.</text>
</comment>